<name>A0A015SQI8_BACFG</name>
<dbReference type="RefSeq" id="WP_022347548.1">
    <property type="nucleotide sequence ID" value="NZ_JGCY01000288.1"/>
</dbReference>
<feature type="transmembrane region" description="Helical" evidence="1">
    <location>
        <begin position="111"/>
        <end position="136"/>
    </location>
</feature>
<feature type="transmembrane region" description="Helical" evidence="1">
    <location>
        <begin position="265"/>
        <end position="284"/>
    </location>
</feature>
<feature type="transmembrane region" description="Helical" evidence="1">
    <location>
        <begin position="340"/>
        <end position="364"/>
    </location>
</feature>
<organism evidence="3 4">
    <name type="scientific">Bacteroides fragilis str. 3988T(B)14</name>
    <dbReference type="NCBI Taxonomy" id="1339315"/>
    <lineage>
        <taxon>Bacteria</taxon>
        <taxon>Pseudomonadati</taxon>
        <taxon>Bacteroidota</taxon>
        <taxon>Bacteroidia</taxon>
        <taxon>Bacteroidales</taxon>
        <taxon>Bacteroidaceae</taxon>
        <taxon>Bacteroides</taxon>
    </lineage>
</organism>
<dbReference type="EMBL" id="JGCY01000288">
    <property type="protein sequence ID" value="EXY74489.1"/>
    <property type="molecule type" value="Genomic_DNA"/>
</dbReference>
<keyword evidence="1" id="KW-0472">Membrane</keyword>
<reference evidence="3 4" key="1">
    <citation type="submission" date="2014-02" db="EMBL/GenBank/DDBJ databases">
        <authorList>
            <person name="Sears C."/>
            <person name="Carroll K."/>
            <person name="Sack B.R."/>
            <person name="Qadri F."/>
            <person name="Myers L.L."/>
            <person name="Chung G.-T."/>
            <person name="Escheverria P."/>
            <person name="Fraser C.M."/>
            <person name="Sadzewicz L."/>
            <person name="Shefchek K.A."/>
            <person name="Tallon L."/>
            <person name="Das S.P."/>
            <person name="Daugherty S."/>
            <person name="Mongodin E.F."/>
        </authorList>
    </citation>
    <scope>NUCLEOTIDE SEQUENCE [LARGE SCALE GENOMIC DNA]</scope>
    <source>
        <strain evidence="4">3988T(B)14</strain>
    </source>
</reference>
<feature type="transmembrane region" description="Helical" evidence="1">
    <location>
        <begin position="20"/>
        <end position="38"/>
    </location>
</feature>
<feature type="transmembrane region" description="Helical" evidence="1">
    <location>
        <begin position="296"/>
        <end position="319"/>
    </location>
</feature>
<dbReference type="InterPro" id="IPR007349">
    <property type="entry name" value="DUF418"/>
</dbReference>
<dbReference type="Proteomes" id="UP000020529">
    <property type="component" value="Unassembled WGS sequence"/>
</dbReference>
<evidence type="ECO:0000259" key="2">
    <source>
        <dbReference type="Pfam" id="PF04235"/>
    </source>
</evidence>
<dbReference type="Pfam" id="PF04235">
    <property type="entry name" value="DUF418"/>
    <property type="match status" value="1"/>
</dbReference>
<gene>
    <name evidence="3" type="ORF">M124_1778</name>
</gene>
<accession>A0A015SQI8</accession>
<dbReference type="PANTHER" id="PTHR30590:SF2">
    <property type="entry name" value="INNER MEMBRANE PROTEIN"/>
    <property type="match status" value="1"/>
</dbReference>
<dbReference type="PANTHER" id="PTHR30590">
    <property type="entry name" value="INNER MEMBRANE PROTEIN"/>
    <property type="match status" value="1"/>
</dbReference>
<feature type="transmembrane region" description="Helical" evidence="1">
    <location>
        <begin position="370"/>
        <end position="391"/>
    </location>
</feature>
<feature type="transmembrane region" description="Helical" evidence="1">
    <location>
        <begin position="156"/>
        <end position="176"/>
    </location>
</feature>
<evidence type="ECO:0000256" key="1">
    <source>
        <dbReference type="SAM" id="Phobius"/>
    </source>
</evidence>
<proteinExistence type="predicted"/>
<evidence type="ECO:0000313" key="3">
    <source>
        <dbReference type="EMBL" id="EXY74489.1"/>
    </source>
</evidence>
<keyword evidence="1" id="KW-0812">Transmembrane</keyword>
<dbReference type="AlphaFoldDB" id="A0A015SQI8"/>
<evidence type="ECO:0000313" key="4">
    <source>
        <dbReference type="Proteomes" id="UP000020529"/>
    </source>
</evidence>
<feature type="transmembrane region" description="Helical" evidence="1">
    <location>
        <begin position="76"/>
        <end position="96"/>
    </location>
</feature>
<feature type="domain" description="DUF418" evidence="2">
    <location>
        <begin position="246"/>
        <end position="405"/>
    </location>
</feature>
<sequence>MNKEIDIKDMAPVKASERHVILDALRGFALLGICFANFPEFSLYTFQKPETTEAMPTAEIDKVIRFLQYLFVDGKFYTIFSLLFGIGFSIIISNAAKKGTDGFRIFYRRMIALAAIGFLHLMFIWSGDILLLYALLGMLLPLFRHVSDRVLLGTSAVLLLLPILIDWLAGTFGVSLSAPAVRMQQHYCNLYGITEYNFGIWLRDAENYGGVFQFLVQGAWVRLQEFIDGNRYFKVLGLFLLGFYIGRKQIYANLEANRMLLKKKVTYGFLLGLPLSVLYAWSAVNGHPFGTAAHTAIYTASVYPLGFAYVSAICLLYLHGREWCLWRCLAAPGRMALTNYVGQSVWGMVLFYGIGFGLGAGIGLTGTESIAFYVFLVQMAFSVLWLSYFRFGPLEWGWRMLTYGKWLKIRK</sequence>
<dbReference type="InterPro" id="IPR052529">
    <property type="entry name" value="Bact_Transport_Assoc"/>
</dbReference>
<comment type="caution">
    <text evidence="3">The sequence shown here is derived from an EMBL/GenBank/DDBJ whole genome shotgun (WGS) entry which is preliminary data.</text>
</comment>
<dbReference type="PATRIC" id="fig|1339315.3.peg.2539"/>
<protein>
    <recommendedName>
        <fullName evidence="2">DUF418 domain-containing protein</fullName>
    </recommendedName>
</protein>
<keyword evidence="1" id="KW-1133">Transmembrane helix</keyword>